<dbReference type="RefSeq" id="WP_124079145.1">
    <property type="nucleotide sequence ID" value="NZ_UWPJ01000015.1"/>
</dbReference>
<keyword evidence="1" id="KW-0472">Membrane</keyword>
<evidence type="ECO:0000313" key="4">
    <source>
        <dbReference type="Proteomes" id="UP000277294"/>
    </source>
</evidence>
<name>A0A3P4B392_9BURK</name>
<dbReference type="OrthoDB" id="6053769at2"/>
<dbReference type="Pfam" id="PF05650">
    <property type="entry name" value="DUF802"/>
    <property type="match status" value="4"/>
</dbReference>
<reference evidence="3 4" key="1">
    <citation type="submission" date="2018-10" db="EMBL/GenBank/DDBJ databases">
        <authorList>
            <person name="Criscuolo A."/>
        </authorList>
    </citation>
    <scope>NUCLEOTIDE SEQUENCE [LARGE SCALE GENOMIC DNA]</scope>
    <source>
        <strain evidence="3">DnA1</strain>
    </source>
</reference>
<keyword evidence="1" id="KW-0812">Transmembrane</keyword>
<dbReference type="Proteomes" id="UP000277294">
    <property type="component" value="Unassembled WGS sequence"/>
</dbReference>
<evidence type="ECO:0000259" key="2">
    <source>
        <dbReference type="Pfam" id="PF05650"/>
    </source>
</evidence>
<evidence type="ECO:0000256" key="1">
    <source>
        <dbReference type="SAM" id="Phobius"/>
    </source>
</evidence>
<proteinExistence type="predicted"/>
<dbReference type="AlphaFoldDB" id="A0A3P4B392"/>
<feature type="domain" description="DUF802" evidence="2">
    <location>
        <begin position="485"/>
        <end position="537"/>
    </location>
</feature>
<accession>A0A3P4B392</accession>
<dbReference type="InterPro" id="IPR008520">
    <property type="entry name" value="DUF802"/>
</dbReference>
<dbReference type="EMBL" id="UWPJ01000015">
    <property type="protein sequence ID" value="VCU69625.1"/>
    <property type="molecule type" value="Genomic_DNA"/>
</dbReference>
<feature type="transmembrane region" description="Helical" evidence="1">
    <location>
        <begin position="31"/>
        <end position="50"/>
    </location>
</feature>
<keyword evidence="4" id="KW-1185">Reference proteome</keyword>
<evidence type="ECO:0000313" key="3">
    <source>
        <dbReference type="EMBL" id="VCU69625.1"/>
    </source>
</evidence>
<gene>
    <name evidence="3" type="ORF">PIGHUM_01688</name>
</gene>
<feature type="transmembrane region" description="Helical" evidence="1">
    <location>
        <begin position="7"/>
        <end position="25"/>
    </location>
</feature>
<feature type="domain" description="DUF802" evidence="2">
    <location>
        <begin position="322"/>
        <end position="372"/>
    </location>
</feature>
<sequence length="806" mass="85097">MSRYFPFVVFFAGLAALGWVGLGYVGANPLALAVIVLIAACYIAGGMELWRFRQATASLAQAVRDPAEPVPALGAWLERLHPSLRTPVRQRIEGGRAGLPGPSLTPYLVGLLVLLGMLGTFLGMVATLRGTSVALESATDLEAIRSSLAAPVKGLGFAFGTSVAGVAASAMLGLLSALCRRERQEAVQRLDSRIGAGLRVYSPLHQREESFKLLQRQAELMPVLVDRLQTMTETVVRQNEALADKLLAGQAGLHDTMASEYRALAAATAQGLKESLVESMRMASAAIQPAVEATMAGMSREAGALHERVEQAVQRQLDTLTRSIESSTADVAQAWRSALDAHQRSSDAAAGALETSLARFGETFEQRSAGLVDAVAERLETAVTRVSGAWDAALAGNQQSHEALSGRFDATLGRLAATFEQRADGLVAGVAGHLERVAGQADAAWREALATQRRDGETLAAELRASHGQFAATFDESAARLVERLSGRFEAAAGSVSAAWTEALAQQARTNEALAGETRQALTAVSGHFGQQAAALLESVGQAHAELRADAAEHDQRHMSAWSGALETMSGSLRDEWQLAGEQAAARQRQICETLERTAGTISARAEAHARGTLGEIERLLQAAAEAPRAAAQAIAALQEKLSDSVERDNTMLQERGHLLETLAALLDTVTQASTEQRAAVDALVAASADMLERVGGSFAERVGSETGKLETAAAQVSGGAAEVASLGEALGHAVALFGESSGKLVEHLVRIEGALDKAMARSDEQLAFYVEQAREVIDLSMMSHKQIAEALHDLEARRAAVDDAA</sequence>
<organism evidence="3 4">
    <name type="scientific">Pigmentiphaga humi</name>
    <dbReference type="NCBI Taxonomy" id="2478468"/>
    <lineage>
        <taxon>Bacteria</taxon>
        <taxon>Pseudomonadati</taxon>
        <taxon>Pseudomonadota</taxon>
        <taxon>Betaproteobacteria</taxon>
        <taxon>Burkholderiales</taxon>
        <taxon>Alcaligenaceae</taxon>
        <taxon>Pigmentiphaga</taxon>
    </lineage>
</organism>
<feature type="transmembrane region" description="Helical" evidence="1">
    <location>
        <begin position="104"/>
        <end position="126"/>
    </location>
</feature>
<feature type="domain" description="DUF802" evidence="2">
    <location>
        <begin position="375"/>
        <end position="427"/>
    </location>
</feature>
<keyword evidence="1" id="KW-1133">Transmembrane helix</keyword>
<feature type="domain" description="DUF802" evidence="2">
    <location>
        <begin position="430"/>
        <end position="482"/>
    </location>
</feature>
<dbReference type="SUPFAM" id="SSF58113">
    <property type="entry name" value="Apolipoprotein A-I"/>
    <property type="match status" value="1"/>
</dbReference>
<protein>
    <recommendedName>
        <fullName evidence="2">DUF802 domain-containing protein</fullName>
    </recommendedName>
</protein>